<feature type="modified residue" description="4-aspartylphosphate" evidence="9">
    <location>
        <position position="54"/>
    </location>
</feature>
<evidence type="ECO:0000256" key="5">
    <source>
        <dbReference type="ARBA" id="ARBA00023015"/>
    </source>
</evidence>
<comment type="subcellular location">
    <subcellularLocation>
        <location evidence="1">Cytoplasm</location>
    </subcellularLocation>
</comment>
<keyword evidence="4" id="KW-0902">Two-component regulatory system</keyword>
<evidence type="ECO:0000256" key="9">
    <source>
        <dbReference type="PROSITE-ProRule" id="PRU00169"/>
    </source>
</evidence>
<protein>
    <submittedName>
        <fullName evidence="11">Response regulator</fullName>
    </submittedName>
</protein>
<reference evidence="11 12" key="1">
    <citation type="submission" date="2019-12" db="EMBL/GenBank/DDBJ databases">
        <title>The whole genome sequencing of a strain isolated from a Mars analog, Dalangtan Playa.</title>
        <authorList>
            <person name="Huang T."/>
        </authorList>
    </citation>
    <scope>NUCLEOTIDE SEQUENCE [LARGE SCALE GENOMIC DNA]</scope>
    <source>
        <strain evidence="11 12">DP4-553-S</strain>
    </source>
</reference>
<keyword evidence="8" id="KW-0804">Transcription</keyword>
<accession>A0ABX7VUJ7</accession>
<name>A0ABX7VUJ7_9BACI</name>
<dbReference type="PANTHER" id="PTHR45526">
    <property type="entry name" value="TRANSCRIPTIONAL REGULATORY PROTEIN DPIA"/>
    <property type="match status" value="1"/>
</dbReference>
<keyword evidence="12" id="KW-1185">Reference proteome</keyword>
<evidence type="ECO:0000256" key="2">
    <source>
        <dbReference type="ARBA" id="ARBA00022490"/>
    </source>
</evidence>
<evidence type="ECO:0000256" key="7">
    <source>
        <dbReference type="ARBA" id="ARBA00023159"/>
    </source>
</evidence>
<keyword evidence="6" id="KW-0238">DNA-binding</keyword>
<dbReference type="PANTHER" id="PTHR45526:SF6">
    <property type="entry name" value="TRANSCRIPTIONAL REGULATORY PROTEIN CITT"/>
    <property type="match status" value="1"/>
</dbReference>
<evidence type="ECO:0000256" key="4">
    <source>
        <dbReference type="ARBA" id="ARBA00023012"/>
    </source>
</evidence>
<dbReference type="CDD" id="cd19925">
    <property type="entry name" value="REC_citrate_TCS"/>
    <property type="match status" value="1"/>
</dbReference>
<gene>
    <name evidence="11" type="ORF">ERJ70_15890</name>
</gene>
<evidence type="ECO:0000256" key="1">
    <source>
        <dbReference type="ARBA" id="ARBA00004496"/>
    </source>
</evidence>
<evidence type="ECO:0000313" key="12">
    <source>
        <dbReference type="Proteomes" id="UP000665043"/>
    </source>
</evidence>
<organism evidence="11 12">
    <name type="scientific">Sediminibacillus dalangtanensis</name>
    <dbReference type="NCBI Taxonomy" id="2729421"/>
    <lineage>
        <taxon>Bacteria</taxon>
        <taxon>Bacillati</taxon>
        <taxon>Bacillota</taxon>
        <taxon>Bacilli</taxon>
        <taxon>Bacillales</taxon>
        <taxon>Bacillaceae</taxon>
        <taxon>Sediminibacillus</taxon>
    </lineage>
</organism>
<keyword evidence="5" id="KW-0805">Transcription regulation</keyword>
<evidence type="ECO:0000313" key="11">
    <source>
        <dbReference type="EMBL" id="QTN00642.1"/>
    </source>
</evidence>
<dbReference type="Proteomes" id="UP000665043">
    <property type="component" value="Chromosome"/>
</dbReference>
<feature type="domain" description="Response regulatory" evidence="10">
    <location>
        <begin position="3"/>
        <end position="119"/>
    </location>
</feature>
<dbReference type="PROSITE" id="PS50110">
    <property type="entry name" value="RESPONSE_REGULATORY"/>
    <property type="match status" value="1"/>
</dbReference>
<keyword evidence="3 9" id="KW-0597">Phosphoprotein</keyword>
<dbReference type="EMBL" id="CP046956">
    <property type="protein sequence ID" value="QTN00642.1"/>
    <property type="molecule type" value="Genomic_DNA"/>
</dbReference>
<sequence length="224" mass="25597">MLQVIIAEDDFRVAQIHEAFLEKVPGMKLVGKAVNAKETLQLLSEYAVDLILLDVYMPDQLGTDLLHRIRESYPMIDIMMITAATDKAYLEKSLSYGVQDYLIKPVTMEQFQQSMQKYKKKKEIIQSTKEVDEELLQEVFGSKNEQKSTATLPTGIDYRTLEKVKEILSIEQNGITSEQAAEKIGASRTTARRYLEYLVGKNEAVVEQMYGIVGRPERRYSTTK</sequence>
<dbReference type="Gene3D" id="3.40.50.2300">
    <property type="match status" value="1"/>
</dbReference>
<dbReference type="SUPFAM" id="SSF52172">
    <property type="entry name" value="CheY-like"/>
    <property type="match status" value="1"/>
</dbReference>
<dbReference type="PIRSF" id="PIRSF006171">
    <property type="entry name" value="RR_citrat_malat"/>
    <property type="match status" value="1"/>
</dbReference>
<evidence type="ECO:0000259" key="10">
    <source>
        <dbReference type="PROSITE" id="PS50110"/>
    </source>
</evidence>
<dbReference type="InterPro" id="IPR011006">
    <property type="entry name" value="CheY-like_superfamily"/>
</dbReference>
<dbReference type="Pfam" id="PF00072">
    <property type="entry name" value="Response_reg"/>
    <property type="match status" value="1"/>
</dbReference>
<dbReference type="InterPro" id="IPR001789">
    <property type="entry name" value="Sig_transdc_resp-reg_receiver"/>
</dbReference>
<dbReference type="InterPro" id="IPR051271">
    <property type="entry name" value="2C-system_Tx_regulators"/>
</dbReference>
<keyword evidence="2" id="KW-0963">Cytoplasm</keyword>
<evidence type="ECO:0000256" key="6">
    <source>
        <dbReference type="ARBA" id="ARBA00023125"/>
    </source>
</evidence>
<dbReference type="InterPro" id="IPR024187">
    <property type="entry name" value="Sig_transdc_resp-reg_cit/mal"/>
</dbReference>
<keyword evidence="7" id="KW-0010">Activator</keyword>
<evidence type="ECO:0000256" key="3">
    <source>
        <dbReference type="ARBA" id="ARBA00022553"/>
    </source>
</evidence>
<proteinExistence type="predicted"/>
<evidence type="ECO:0000256" key="8">
    <source>
        <dbReference type="ARBA" id="ARBA00023163"/>
    </source>
</evidence>
<dbReference type="RefSeq" id="WP_209365777.1">
    <property type="nucleotide sequence ID" value="NZ_CP046956.1"/>
</dbReference>
<dbReference type="SMART" id="SM00448">
    <property type="entry name" value="REC"/>
    <property type="match status" value="1"/>
</dbReference>
<dbReference type="Pfam" id="PF20714">
    <property type="entry name" value="HTH_64"/>
    <property type="match status" value="1"/>
</dbReference>
<dbReference type="InterPro" id="IPR048714">
    <property type="entry name" value="DpiA-like_HTH"/>
</dbReference>